<protein>
    <recommendedName>
        <fullName evidence="1">TIR domain-containing protein</fullName>
    </recommendedName>
</protein>
<feature type="domain" description="TIR" evidence="1">
    <location>
        <begin position="17"/>
        <end position="103"/>
    </location>
</feature>
<comment type="caution">
    <text evidence="2">The sequence shown here is derived from an EMBL/GenBank/DDBJ whole genome shotgun (WGS) entry which is preliminary data.</text>
</comment>
<name>A0A318MX48_9PROT</name>
<dbReference type="Gene3D" id="3.40.50.10140">
    <property type="entry name" value="Toll/interleukin-1 receptor homology (TIR) domain"/>
    <property type="match status" value="1"/>
</dbReference>
<evidence type="ECO:0000313" key="2">
    <source>
        <dbReference type="EMBL" id="PXZ00730.1"/>
    </source>
</evidence>
<gene>
    <name evidence="2" type="ORF">DK869_04870</name>
</gene>
<sequence length="233" mass="26728">MGNIIKKNIKELLLSSVDVFVSSDDQSITLGNKWLETVSNNLEKCILIIVLCSQESIKKPWINFECGAGWSRKIPIIPICHSNITVANLPIPLNLLQGFDIQKQGKLTELIFRIAKEINIDTSKKVDELSILQEIKEFEKNYQINSKIKNELKEIEEFTPSLNRFTQSLFDDIKQNLKNLQKNQVLEFQYKSNGGISLTNEATEIKGTLHLNFKDFFNIYKQYLTSNLTTSLL</sequence>
<dbReference type="Proteomes" id="UP000247565">
    <property type="component" value="Unassembled WGS sequence"/>
</dbReference>
<keyword evidence="3" id="KW-1185">Reference proteome</keyword>
<accession>A0A318MX48</accession>
<evidence type="ECO:0000259" key="1">
    <source>
        <dbReference type="Pfam" id="PF13676"/>
    </source>
</evidence>
<reference evidence="2 3" key="1">
    <citation type="submission" date="2018-05" db="EMBL/GenBank/DDBJ databases">
        <title>Reference genomes for bee gut microbiota database.</title>
        <authorList>
            <person name="Ellegaard K.M."/>
        </authorList>
    </citation>
    <scope>NUCLEOTIDE SEQUENCE [LARGE SCALE GENOMIC DNA]</scope>
    <source>
        <strain evidence="2 3">ESL0284</strain>
    </source>
</reference>
<proteinExistence type="predicted"/>
<dbReference type="SUPFAM" id="SSF52200">
    <property type="entry name" value="Toll/Interleukin receptor TIR domain"/>
    <property type="match status" value="1"/>
</dbReference>
<dbReference type="InterPro" id="IPR035897">
    <property type="entry name" value="Toll_tir_struct_dom_sf"/>
</dbReference>
<dbReference type="InterPro" id="IPR000157">
    <property type="entry name" value="TIR_dom"/>
</dbReference>
<dbReference type="GO" id="GO:0007165">
    <property type="term" value="P:signal transduction"/>
    <property type="evidence" value="ECO:0007669"/>
    <property type="project" value="InterPro"/>
</dbReference>
<organism evidence="2 3">
    <name type="scientific">Commensalibacter melissae</name>
    <dbReference type="NCBI Taxonomy" id="2070537"/>
    <lineage>
        <taxon>Bacteria</taxon>
        <taxon>Pseudomonadati</taxon>
        <taxon>Pseudomonadota</taxon>
        <taxon>Alphaproteobacteria</taxon>
        <taxon>Acetobacterales</taxon>
        <taxon>Acetobacteraceae</taxon>
    </lineage>
</organism>
<dbReference type="Pfam" id="PF13676">
    <property type="entry name" value="TIR_2"/>
    <property type="match status" value="1"/>
</dbReference>
<evidence type="ECO:0000313" key="3">
    <source>
        <dbReference type="Proteomes" id="UP000247565"/>
    </source>
</evidence>
<dbReference type="EMBL" id="QGLT01000002">
    <property type="protein sequence ID" value="PXZ00730.1"/>
    <property type="molecule type" value="Genomic_DNA"/>
</dbReference>
<dbReference type="AlphaFoldDB" id="A0A318MX48"/>